<proteinExistence type="predicted"/>
<organism evidence="2 3">
    <name type="scientific">Halosolutus amylolyticus</name>
    <dbReference type="NCBI Taxonomy" id="2932267"/>
    <lineage>
        <taxon>Archaea</taxon>
        <taxon>Methanobacteriati</taxon>
        <taxon>Methanobacteriota</taxon>
        <taxon>Stenosarchaea group</taxon>
        <taxon>Halobacteria</taxon>
        <taxon>Halobacteriales</taxon>
        <taxon>Natrialbaceae</taxon>
        <taxon>Halosolutus</taxon>
    </lineage>
</organism>
<name>A0ABD5PMD0_9EURY</name>
<keyword evidence="3" id="KW-1185">Reference proteome</keyword>
<gene>
    <name evidence="2" type="ORF">ACFO5R_06330</name>
</gene>
<dbReference type="RefSeq" id="WP_250139699.1">
    <property type="nucleotide sequence ID" value="NZ_JALIQP010000002.1"/>
</dbReference>
<protein>
    <submittedName>
        <fullName evidence="2">Uncharacterized protein</fullName>
    </submittedName>
</protein>
<dbReference type="Proteomes" id="UP001595898">
    <property type="component" value="Unassembled WGS sequence"/>
</dbReference>
<sequence length="373" mass="41937">MEEISRRGLLRNGSAGVFAVGTAGLAGCTSSIPGFGDDYSGANIKNWLVGFSFADFFQESEWKETLYQGGEIDDSEREIDFAYVAPEPFLDHEEELSGYSQKMLEGEELRGKIGVPLMETDWALTQSVTWQYSYSYEEETWGGDTQTVEDRGNTGVSIGIASGSFDTDDIADNLERWIDDRTPDEVDGTEYELASEGEYEGYQLYQYEVENTVFAVDSNHVLEVSGGDYLDTIELAEAVLDVRWNQENRLADEEDGEALLSRFDTGHYSTGTLHEPLSSDEDDTPSWQGSPDLAEYEEGLVGKTTSYELDGSETDISEIYLYETERDADAETLREHVDVNRDLRDDWPTMEDYSISDHDRTLVLNGTMRTRIV</sequence>
<accession>A0ABD5PMD0</accession>
<dbReference type="PROSITE" id="PS51257">
    <property type="entry name" value="PROKAR_LIPOPROTEIN"/>
    <property type="match status" value="1"/>
</dbReference>
<reference evidence="2 3" key="1">
    <citation type="journal article" date="2019" name="Int. J. Syst. Evol. Microbiol.">
        <title>The Global Catalogue of Microorganisms (GCM) 10K type strain sequencing project: providing services to taxonomists for standard genome sequencing and annotation.</title>
        <authorList>
            <consortium name="The Broad Institute Genomics Platform"/>
            <consortium name="The Broad Institute Genome Sequencing Center for Infectious Disease"/>
            <person name="Wu L."/>
            <person name="Ma J."/>
        </authorList>
    </citation>
    <scope>NUCLEOTIDE SEQUENCE [LARGE SCALE GENOMIC DNA]</scope>
    <source>
        <strain evidence="2 3">WLHS5</strain>
    </source>
</reference>
<feature type="region of interest" description="Disordered" evidence="1">
    <location>
        <begin position="270"/>
        <end position="290"/>
    </location>
</feature>
<evidence type="ECO:0000256" key="1">
    <source>
        <dbReference type="SAM" id="MobiDB-lite"/>
    </source>
</evidence>
<dbReference type="AlphaFoldDB" id="A0ABD5PMD0"/>
<evidence type="ECO:0000313" key="2">
    <source>
        <dbReference type="EMBL" id="MFC4541539.1"/>
    </source>
</evidence>
<evidence type="ECO:0000313" key="3">
    <source>
        <dbReference type="Proteomes" id="UP001595898"/>
    </source>
</evidence>
<dbReference type="EMBL" id="JBHSFA010000002">
    <property type="protein sequence ID" value="MFC4541539.1"/>
    <property type="molecule type" value="Genomic_DNA"/>
</dbReference>
<comment type="caution">
    <text evidence="2">The sequence shown here is derived from an EMBL/GenBank/DDBJ whole genome shotgun (WGS) entry which is preliminary data.</text>
</comment>